<feature type="chain" id="PRO_5044842989" description="X8 domain-containing protein" evidence="9">
    <location>
        <begin position="21"/>
        <end position="165"/>
    </location>
</feature>
<evidence type="ECO:0000256" key="4">
    <source>
        <dbReference type="ARBA" id="ARBA00022729"/>
    </source>
</evidence>
<comment type="subcellular location">
    <subcellularLocation>
        <location evidence="1">Cell membrane</location>
        <topology evidence="1">Lipid-anchor</topology>
        <topology evidence="1">GPI-anchor</topology>
    </subcellularLocation>
</comment>
<keyword evidence="5" id="KW-0472">Membrane</keyword>
<keyword evidence="6" id="KW-1015">Disulfide bond</keyword>
<dbReference type="EMBL" id="JAVIJP010000013">
    <property type="protein sequence ID" value="KAL3644592.1"/>
    <property type="molecule type" value="Genomic_DNA"/>
</dbReference>
<name>A0ABD3DR77_9LAMI</name>
<dbReference type="GO" id="GO:0009506">
    <property type="term" value="C:plasmodesma"/>
    <property type="evidence" value="ECO:0007669"/>
    <property type="project" value="UniProtKB-ARBA"/>
</dbReference>
<reference evidence="12" key="1">
    <citation type="journal article" date="2024" name="IScience">
        <title>Strigolactones Initiate the Formation of Haustorium-like Structures in Castilleja.</title>
        <authorList>
            <person name="Buerger M."/>
            <person name="Peterson D."/>
            <person name="Chory J."/>
        </authorList>
    </citation>
    <scope>NUCLEOTIDE SEQUENCE [LARGE SCALE GENOMIC DNA]</scope>
</reference>
<keyword evidence="12" id="KW-1185">Reference proteome</keyword>
<dbReference type="GO" id="GO:0098552">
    <property type="term" value="C:side of membrane"/>
    <property type="evidence" value="ECO:0007669"/>
    <property type="project" value="UniProtKB-KW"/>
</dbReference>
<dbReference type="PANTHER" id="PTHR31044">
    <property type="entry name" value="BETA-1,3 GLUCANASE"/>
    <property type="match status" value="1"/>
</dbReference>
<dbReference type="SMART" id="SM00768">
    <property type="entry name" value="X8"/>
    <property type="match status" value="1"/>
</dbReference>
<evidence type="ECO:0000256" key="5">
    <source>
        <dbReference type="ARBA" id="ARBA00023136"/>
    </source>
</evidence>
<dbReference type="AlphaFoldDB" id="A0ABD3DR77"/>
<evidence type="ECO:0000256" key="2">
    <source>
        <dbReference type="ARBA" id="ARBA00022475"/>
    </source>
</evidence>
<evidence type="ECO:0000313" key="11">
    <source>
        <dbReference type="EMBL" id="KAL3644592.1"/>
    </source>
</evidence>
<dbReference type="PANTHER" id="PTHR31044:SF60">
    <property type="entry name" value="PLASMODESMATA CALLOSE-BINDING PROTEIN 4"/>
    <property type="match status" value="1"/>
</dbReference>
<keyword evidence="7" id="KW-0325">Glycoprotein</keyword>
<evidence type="ECO:0000256" key="8">
    <source>
        <dbReference type="ARBA" id="ARBA00023288"/>
    </source>
</evidence>
<keyword evidence="8" id="KW-0449">Lipoprotein</keyword>
<proteinExistence type="predicted"/>
<dbReference type="Pfam" id="PF07983">
    <property type="entry name" value="X8"/>
    <property type="match status" value="1"/>
</dbReference>
<sequence>MAAFVVGLVLFLAMASHSDAAYCVCNSNVNETVLQKNIDYACGAGADCKSIHQNEACYNPNTVRDHCNYAVNSYFQKKGQVTGSCDFQGTAMVTQTAPTAASGCQYLSSPGGGGISTGGGATTVEGSNSLGPTGSGFDNSAGVTQKTSQNSIFMMLILCLFPYLF</sequence>
<evidence type="ECO:0000256" key="3">
    <source>
        <dbReference type="ARBA" id="ARBA00022622"/>
    </source>
</evidence>
<dbReference type="InterPro" id="IPR012946">
    <property type="entry name" value="X8"/>
</dbReference>
<evidence type="ECO:0000256" key="7">
    <source>
        <dbReference type="ARBA" id="ARBA00023180"/>
    </source>
</evidence>
<accession>A0ABD3DR77</accession>
<organism evidence="11 12">
    <name type="scientific">Castilleja foliolosa</name>
    <dbReference type="NCBI Taxonomy" id="1961234"/>
    <lineage>
        <taxon>Eukaryota</taxon>
        <taxon>Viridiplantae</taxon>
        <taxon>Streptophyta</taxon>
        <taxon>Embryophyta</taxon>
        <taxon>Tracheophyta</taxon>
        <taxon>Spermatophyta</taxon>
        <taxon>Magnoliopsida</taxon>
        <taxon>eudicotyledons</taxon>
        <taxon>Gunneridae</taxon>
        <taxon>Pentapetalae</taxon>
        <taxon>asterids</taxon>
        <taxon>lamiids</taxon>
        <taxon>Lamiales</taxon>
        <taxon>Orobanchaceae</taxon>
        <taxon>Pedicularideae</taxon>
        <taxon>Castillejinae</taxon>
        <taxon>Castilleja</taxon>
    </lineage>
</organism>
<evidence type="ECO:0000256" key="6">
    <source>
        <dbReference type="ARBA" id="ARBA00023157"/>
    </source>
</evidence>
<dbReference type="FunFam" id="1.20.58.1040:FF:000001">
    <property type="entry name" value="Glucan endo-1,3-beta-glucosidase 4"/>
    <property type="match status" value="1"/>
</dbReference>
<dbReference type="InterPro" id="IPR044788">
    <property type="entry name" value="X8_dom_prot"/>
</dbReference>
<keyword evidence="4 9" id="KW-0732">Signal</keyword>
<dbReference type="Proteomes" id="UP001632038">
    <property type="component" value="Unassembled WGS sequence"/>
</dbReference>
<comment type="caution">
    <text evidence="11">The sequence shown here is derived from an EMBL/GenBank/DDBJ whole genome shotgun (WGS) entry which is preliminary data.</text>
</comment>
<dbReference type="GO" id="GO:0005886">
    <property type="term" value="C:plasma membrane"/>
    <property type="evidence" value="ECO:0007669"/>
    <property type="project" value="UniProtKB-SubCell"/>
</dbReference>
<feature type="signal peptide" evidence="9">
    <location>
        <begin position="1"/>
        <end position="20"/>
    </location>
</feature>
<feature type="domain" description="X8" evidence="10">
    <location>
        <begin position="21"/>
        <end position="106"/>
    </location>
</feature>
<evidence type="ECO:0000313" key="12">
    <source>
        <dbReference type="Proteomes" id="UP001632038"/>
    </source>
</evidence>
<keyword evidence="2" id="KW-1003">Cell membrane</keyword>
<dbReference type="Gene3D" id="1.20.58.1040">
    <property type="match status" value="1"/>
</dbReference>
<protein>
    <recommendedName>
        <fullName evidence="10">X8 domain-containing protein</fullName>
    </recommendedName>
</protein>
<evidence type="ECO:0000259" key="10">
    <source>
        <dbReference type="SMART" id="SM00768"/>
    </source>
</evidence>
<keyword evidence="3" id="KW-0336">GPI-anchor</keyword>
<evidence type="ECO:0000256" key="9">
    <source>
        <dbReference type="SAM" id="SignalP"/>
    </source>
</evidence>
<gene>
    <name evidence="11" type="ORF">CASFOL_009772</name>
</gene>
<evidence type="ECO:0000256" key="1">
    <source>
        <dbReference type="ARBA" id="ARBA00004609"/>
    </source>
</evidence>